<dbReference type="EMBL" id="CAKXAJ010025047">
    <property type="protein sequence ID" value="CAH2234314.1"/>
    <property type="molecule type" value="Genomic_DNA"/>
</dbReference>
<organism evidence="1 2">
    <name type="scientific">Pararge aegeria aegeria</name>
    <dbReference type="NCBI Taxonomy" id="348720"/>
    <lineage>
        <taxon>Eukaryota</taxon>
        <taxon>Metazoa</taxon>
        <taxon>Ecdysozoa</taxon>
        <taxon>Arthropoda</taxon>
        <taxon>Hexapoda</taxon>
        <taxon>Insecta</taxon>
        <taxon>Pterygota</taxon>
        <taxon>Neoptera</taxon>
        <taxon>Endopterygota</taxon>
        <taxon>Lepidoptera</taxon>
        <taxon>Glossata</taxon>
        <taxon>Ditrysia</taxon>
        <taxon>Papilionoidea</taxon>
        <taxon>Nymphalidae</taxon>
        <taxon>Satyrinae</taxon>
        <taxon>Satyrini</taxon>
        <taxon>Parargina</taxon>
        <taxon>Pararge</taxon>
    </lineage>
</organism>
<proteinExistence type="predicted"/>
<name>A0A8S4RCB0_9NEOP</name>
<keyword evidence="2" id="KW-1185">Reference proteome</keyword>
<dbReference type="AlphaFoldDB" id="A0A8S4RCB0"/>
<protein>
    <submittedName>
        <fullName evidence="1">Jg7453 protein</fullName>
    </submittedName>
</protein>
<accession>A0A8S4RCB0</accession>
<comment type="caution">
    <text evidence="1">The sequence shown here is derived from an EMBL/GenBank/DDBJ whole genome shotgun (WGS) entry which is preliminary data.</text>
</comment>
<gene>
    <name evidence="1" type="primary">jg7453</name>
    <name evidence="1" type="ORF">PAEG_LOCUS12156</name>
</gene>
<dbReference type="Proteomes" id="UP000838756">
    <property type="component" value="Unassembled WGS sequence"/>
</dbReference>
<reference evidence="1" key="1">
    <citation type="submission" date="2022-03" db="EMBL/GenBank/DDBJ databases">
        <authorList>
            <person name="Lindestad O."/>
        </authorList>
    </citation>
    <scope>NUCLEOTIDE SEQUENCE</scope>
</reference>
<evidence type="ECO:0000313" key="1">
    <source>
        <dbReference type="EMBL" id="CAH2234314.1"/>
    </source>
</evidence>
<sequence>MQFISRRIWQCGATFTIELYRIRICKLIADLAVELCPFRIALQVISSGLAAASLLEILNTPCPPVTITTARAQNSGAAGD</sequence>
<evidence type="ECO:0000313" key="2">
    <source>
        <dbReference type="Proteomes" id="UP000838756"/>
    </source>
</evidence>